<organism evidence="4 5">
    <name type="scientific">Dyadobacter sandarakinus</name>
    <dbReference type="NCBI Taxonomy" id="2747268"/>
    <lineage>
        <taxon>Bacteria</taxon>
        <taxon>Pseudomonadati</taxon>
        <taxon>Bacteroidota</taxon>
        <taxon>Cytophagia</taxon>
        <taxon>Cytophagales</taxon>
        <taxon>Spirosomataceae</taxon>
        <taxon>Dyadobacter</taxon>
    </lineage>
</organism>
<evidence type="ECO:0000313" key="5">
    <source>
        <dbReference type="Proteomes" id="UP000612680"/>
    </source>
</evidence>
<dbReference type="SUPFAM" id="SSF48452">
    <property type="entry name" value="TPR-like"/>
    <property type="match status" value="1"/>
</dbReference>
<evidence type="ECO:0000256" key="1">
    <source>
        <dbReference type="ARBA" id="ARBA00022737"/>
    </source>
</evidence>
<gene>
    <name evidence="4" type="ORF">HWI92_02895</name>
</gene>
<name>A0ABX7I1I1_9BACT</name>
<feature type="transmembrane region" description="Helical" evidence="3">
    <location>
        <begin position="259"/>
        <end position="281"/>
    </location>
</feature>
<dbReference type="PANTHER" id="PTHR44858:SF1">
    <property type="entry name" value="UDP-N-ACETYLGLUCOSAMINE--PEPTIDE N-ACETYLGLUCOSAMINYLTRANSFERASE SPINDLY-RELATED"/>
    <property type="match status" value="1"/>
</dbReference>
<dbReference type="InterPro" id="IPR019734">
    <property type="entry name" value="TPR_rpt"/>
</dbReference>
<dbReference type="Gene3D" id="1.25.40.10">
    <property type="entry name" value="Tetratricopeptide repeat domain"/>
    <property type="match status" value="1"/>
</dbReference>
<evidence type="ECO:0000256" key="3">
    <source>
        <dbReference type="SAM" id="Phobius"/>
    </source>
</evidence>
<dbReference type="InterPro" id="IPR050498">
    <property type="entry name" value="Ycf3"/>
</dbReference>
<reference evidence="4 5" key="1">
    <citation type="submission" date="2020-06" db="EMBL/GenBank/DDBJ databases">
        <title>Dyadobacter sandarakinus sp. nov., isolated from the soil of the Arctic Yellow River Station.</title>
        <authorList>
            <person name="Zhang Y."/>
            <person name="Peng F."/>
        </authorList>
    </citation>
    <scope>NUCLEOTIDE SEQUENCE [LARGE SCALE GENOMIC DNA]</scope>
    <source>
        <strain evidence="4 5">Q3-56</strain>
    </source>
</reference>
<feature type="transmembrane region" description="Helical" evidence="3">
    <location>
        <begin position="230"/>
        <end position="247"/>
    </location>
</feature>
<keyword evidence="5" id="KW-1185">Reference proteome</keyword>
<keyword evidence="2" id="KW-0802">TPR repeat</keyword>
<protein>
    <recommendedName>
        <fullName evidence="6">Tetratricopeptide repeat protein</fullName>
    </recommendedName>
</protein>
<dbReference type="PANTHER" id="PTHR44858">
    <property type="entry name" value="TETRATRICOPEPTIDE REPEAT PROTEIN 6"/>
    <property type="match status" value="1"/>
</dbReference>
<evidence type="ECO:0000313" key="4">
    <source>
        <dbReference type="EMBL" id="QRQ99935.1"/>
    </source>
</evidence>
<dbReference type="SMART" id="SM00028">
    <property type="entry name" value="TPR"/>
    <property type="match status" value="3"/>
</dbReference>
<dbReference type="EMBL" id="CP056775">
    <property type="protein sequence ID" value="QRQ99935.1"/>
    <property type="molecule type" value="Genomic_DNA"/>
</dbReference>
<feature type="transmembrane region" description="Helical" evidence="3">
    <location>
        <begin position="207"/>
        <end position="223"/>
    </location>
</feature>
<dbReference type="InterPro" id="IPR011990">
    <property type="entry name" value="TPR-like_helical_dom_sf"/>
</dbReference>
<sequence>MEFLVVIAVFAYIFYLKNYADLRSKSEKEEAGLKEGIALYTSGHTEAAFAYFEAQINASPKSSVAYLYRGLCYKAMGNRAAAARDYQAGLSFDDQVYQLHLESGKLLLEQNEIHQALTSLNSAIRFASERDPEPYRQRARAHALLDNQEAAAKDFDHAAALAATLSKMPPTGPGKTPLLDRRLLINLIMVTGTSAILVVVVKNAESIHLPYLVAVLSAISIGFAEPHRGWLLAIFQCMLLLAGYFLFTKLPESGSKQELENFCLYGSMILTLAASFLGAFLKRALNMN</sequence>
<accession>A0ABX7I1I1</accession>
<feature type="transmembrane region" description="Helical" evidence="3">
    <location>
        <begin position="183"/>
        <end position="201"/>
    </location>
</feature>
<proteinExistence type="predicted"/>
<evidence type="ECO:0008006" key="6">
    <source>
        <dbReference type="Google" id="ProtNLM"/>
    </source>
</evidence>
<dbReference type="RefSeq" id="WP_204660697.1">
    <property type="nucleotide sequence ID" value="NZ_CP056775.1"/>
</dbReference>
<keyword evidence="3" id="KW-0812">Transmembrane</keyword>
<keyword evidence="1" id="KW-0677">Repeat</keyword>
<keyword evidence="3" id="KW-1133">Transmembrane helix</keyword>
<evidence type="ECO:0000256" key="2">
    <source>
        <dbReference type="ARBA" id="ARBA00022803"/>
    </source>
</evidence>
<keyword evidence="3" id="KW-0472">Membrane</keyword>
<dbReference type="Proteomes" id="UP000612680">
    <property type="component" value="Chromosome"/>
</dbReference>